<feature type="domain" description="Protein kinase" evidence="12">
    <location>
        <begin position="150"/>
        <end position="414"/>
    </location>
</feature>
<feature type="domain" description="FHA" evidence="11">
    <location>
        <begin position="34"/>
        <end position="92"/>
    </location>
</feature>
<dbReference type="PROSITE" id="PS50006">
    <property type="entry name" value="FHA_DOMAIN"/>
    <property type="match status" value="1"/>
</dbReference>
<evidence type="ECO:0000256" key="8">
    <source>
        <dbReference type="PIRSR" id="PIRSR630616-2"/>
    </source>
</evidence>
<keyword evidence="3" id="KW-0808">Transferase</keyword>
<comment type="caution">
    <text evidence="13">The sequence shown here is derived from an EMBL/GenBank/DDBJ whole genome shotgun (WGS) entry which is preliminary data.</text>
</comment>
<sequence length="531" mass="58985">MSTLPIAVGTVSWEDRSTNPPGRGNVLIFPNKTVLVGRDESRNDVAFTTPPISRCQLEFFSTVVDEEYKHPPLIFVRDRGSSNGTCVNGQLIGIGAKLSPARLLESGDIITVGSYSHLTLVYTQLLLVPSTYTLSHLQWQEVELFKDRFAMTDRTIGDGAHAVVFLAKDVGSGQHVVCKVHDVGKFAPGSQHLRRIRQEANILSTLDHPNILPMVAAFETQQTIYILTELATGGDLYSLILRYNKLEEWGIRAVIRQVLRGLAYAHSKGVVHRDIKPENILCGITPQGPYRIMISDFGDAAISGRGRMQSTVGTRFYRPPECSTASQAHDFSVDIWAVGVLAMQLFLGYEEFPAFESMIFGSQGVIDSYVNLIFTTVSRHKEISEAGKNFIRSCLAYDGQKRPTACAAFHHAWLQEPKADNRRFKMLEADNLLSWKPQRVKFPVIEDLTAGPSENGQGGSAPAKRWDVGTVSPHFMDQSRGWTKGELGRQDELELPDILSRPDLNPDLGLKKRRTVLGGTENAKRMMVSLF</sequence>
<feature type="active site" description="Proton acceptor" evidence="7">
    <location>
        <position position="274"/>
    </location>
</feature>
<dbReference type="InterPro" id="IPR017441">
    <property type="entry name" value="Protein_kinase_ATP_BS"/>
</dbReference>
<feature type="binding site" evidence="8 10">
    <location>
        <position position="179"/>
    </location>
    <ligand>
        <name>ATP</name>
        <dbReference type="ChEBI" id="CHEBI:30616"/>
    </ligand>
</feature>
<keyword evidence="6 8" id="KW-0067">ATP-binding</keyword>
<dbReference type="InterPro" id="IPR030616">
    <property type="entry name" value="Aur-like"/>
</dbReference>
<keyword evidence="14" id="KW-1185">Reference proteome</keyword>
<evidence type="ECO:0000259" key="12">
    <source>
        <dbReference type="PROSITE" id="PS50011"/>
    </source>
</evidence>
<evidence type="ECO:0000256" key="5">
    <source>
        <dbReference type="ARBA" id="ARBA00022777"/>
    </source>
</evidence>
<evidence type="ECO:0000256" key="6">
    <source>
        <dbReference type="ARBA" id="ARBA00022840"/>
    </source>
</evidence>
<dbReference type="InterPro" id="IPR008271">
    <property type="entry name" value="Ser/Thr_kinase_AS"/>
</dbReference>
<comment type="similarity">
    <text evidence="1">Belongs to the protein kinase superfamily. CAMK Ser/Thr protein kinase family. CHEK2 subfamily.</text>
</comment>
<feature type="cross-link" description="Glycyl lysine isopeptide (Lys-Gly) (interchain with G-Cter in SUMO2)" evidence="9">
    <location>
        <position position="276"/>
    </location>
</feature>
<dbReference type="InterPro" id="IPR008984">
    <property type="entry name" value="SMAD_FHA_dom_sf"/>
</dbReference>
<dbReference type="InterPro" id="IPR000253">
    <property type="entry name" value="FHA_dom"/>
</dbReference>
<evidence type="ECO:0000256" key="4">
    <source>
        <dbReference type="ARBA" id="ARBA00022741"/>
    </source>
</evidence>
<dbReference type="PANTHER" id="PTHR24350">
    <property type="entry name" value="SERINE/THREONINE-PROTEIN KINASE IAL-RELATED"/>
    <property type="match status" value="1"/>
</dbReference>
<dbReference type="Pfam" id="PF00498">
    <property type="entry name" value="FHA"/>
    <property type="match status" value="1"/>
</dbReference>
<dbReference type="PROSITE" id="PS50011">
    <property type="entry name" value="PROTEIN_KINASE_DOM"/>
    <property type="match status" value="1"/>
</dbReference>
<gene>
    <name evidence="13" type="ORF">BT67DRAFT_437645</name>
</gene>
<dbReference type="AlphaFoldDB" id="A0AAN6ZHQ8"/>
<evidence type="ECO:0000313" key="13">
    <source>
        <dbReference type="EMBL" id="KAK4138323.1"/>
    </source>
</evidence>
<dbReference type="GO" id="GO:0004674">
    <property type="term" value="F:protein serine/threonine kinase activity"/>
    <property type="evidence" value="ECO:0007669"/>
    <property type="project" value="UniProtKB-KW"/>
</dbReference>
<feature type="binding site" evidence="8">
    <location>
        <begin position="278"/>
        <end position="279"/>
    </location>
    <ligand>
        <name>ATP</name>
        <dbReference type="ChEBI" id="CHEBI:30616"/>
    </ligand>
</feature>
<name>A0AAN6ZHQ8_9PEZI</name>
<feature type="binding site" evidence="8">
    <location>
        <begin position="229"/>
        <end position="231"/>
    </location>
    <ligand>
        <name>ATP</name>
        <dbReference type="ChEBI" id="CHEBI:30616"/>
    </ligand>
</feature>
<feature type="binding site" evidence="8">
    <location>
        <position position="296"/>
    </location>
    <ligand>
        <name>ATP</name>
        <dbReference type="ChEBI" id="CHEBI:30616"/>
    </ligand>
</feature>
<dbReference type="SMART" id="SM00220">
    <property type="entry name" value="S_TKc"/>
    <property type="match status" value="1"/>
</dbReference>
<dbReference type="Proteomes" id="UP001304895">
    <property type="component" value="Unassembled WGS sequence"/>
</dbReference>
<protein>
    <submittedName>
        <fullName evidence="13">Kinase-like protein</fullName>
    </submittedName>
</protein>
<dbReference type="SUPFAM" id="SSF56112">
    <property type="entry name" value="Protein kinase-like (PK-like)"/>
    <property type="match status" value="1"/>
</dbReference>
<accession>A0AAN6ZHQ8</accession>
<reference evidence="13" key="2">
    <citation type="submission" date="2023-05" db="EMBL/GenBank/DDBJ databases">
        <authorList>
            <consortium name="Lawrence Berkeley National Laboratory"/>
            <person name="Steindorff A."/>
            <person name="Hensen N."/>
            <person name="Bonometti L."/>
            <person name="Westerberg I."/>
            <person name="Brannstrom I.O."/>
            <person name="Guillou S."/>
            <person name="Cros-Aarteil S."/>
            <person name="Calhoun S."/>
            <person name="Haridas S."/>
            <person name="Kuo A."/>
            <person name="Mondo S."/>
            <person name="Pangilinan J."/>
            <person name="Riley R."/>
            <person name="Labutti K."/>
            <person name="Andreopoulos B."/>
            <person name="Lipzen A."/>
            <person name="Chen C."/>
            <person name="Yanf M."/>
            <person name="Daum C."/>
            <person name="Ng V."/>
            <person name="Clum A."/>
            <person name="Ohm R."/>
            <person name="Martin F."/>
            <person name="Silar P."/>
            <person name="Natvig D."/>
            <person name="Lalanne C."/>
            <person name="Gautier V."/>
            <person name="Ament-Velasquez S.L."/>
            <person name="Kruys A."/>
            <person name="Hutchinson M.I."/>
            <person name="Powell A.J."/>
            <person name="Barry K."/>
            <person name="Miller A.N."/>
            <person name="Grigoriev I.V."/>
            <person name="Debuchy R."/>
            <person name="Gladieux P."/>
            <person name="Thoren M.H."/>
            <person name="Johannesson H."/>
        </authorList>
    </citation>
    <scope>NUCLEOTIDE SEQUENCE</scope>
    <source>
        <strain evidence="13">CBS 123565</strain>
    </source>
</reference>
<dbReference type="Gene3D" id="1.10.510.10">
    <property type="entry name" value="Transferase(Phosphotransferase) domain 1"/>
    <property type="match status" value="1"/>
</dbReference>
<evidence type="ECO:0000313" key="14">
    <source>
        <dbReference type="Proteomes" id="UP001304895"/>
    </source>
</evidence>
<dbReference type="PROSITE" id="PS00107">
    <property type="entry name" value="PROTEIN_KINASE_ATP"/>
    <property type="match status" value="1"/>
</dbReference>
<dbReference type="Pfam" id="PF00069">
    <property type="entry name" value="Pkinase"/>
    <property type="match status" value="1"/>
</dbReference>
<evidence type="ECO:0000256" key="9">
    <source>
        <dbReference type="PIRSR" id="PIRSR630616-3"/>
    </source>
</evidence>
<reference evidence="13" key="1">
    <citation type="journal article" date="2023" name="Mol. Phylogenet. Evol.">
        <title>Genome-scale phylogeny and comparative genomics of the fungal order Sordariales.</title>
        <authorList>
            <person name="Hensen N."/>
            <person name="Bonometti L."/>
            <person name="Westerberg I."/>
            <person name="Brannstrom I.O."/>
            <person name="Guillou S."/>
            <person name="Cros-Aarteil S."/>
            <person name="Calhoun S."/>
            <person name="Haridas S."/>
            <person name="Kuo A."/>
            <person name="Mondo S."/>
            <person name="Pangilinan J."/>
            <person name="Riley R."/>
            <person name="LaButti K."/>
            <person name="Andreopoulos B."/>
            <person name="Lipzen A."/>
            <person name="Chen C."/>
            <person name="Yan M."/>
            <person name="Daum C."/>
            <person name="Ng V."/>
            <person name="Clum A."/>
            <person name="Steindorff A."/>
            <person name="Ohm R.A."/>
            <person name="Martin F."/>
            <person name="Silar P."/>
            <person name="Natvig D.O."/>
            <person name="Lalanne C."/>
            <person name="Gautier V."/>
            <person name="Ament-Velasquez S.L."/>
            <person name="Kruys A."/>
            <person name="Hutchinson M.I."/>
            <person name="Powell A.J."/>
            <person name="Barry K."/>
            <person name="Miller A.N."/>
            <person name="Grigoriev I.V."/>
            <person name="Debuchy R."/>
            <person name="Gladieux P."/>
            <person name="Hiltunen Thoren M."/>
            <person name="Johannesson H."/>
        </authorList>
    </citation>
    <scope>NUCLEOTIDE SEQUENCE</scope>
    <source>
        <strain evidence="13">CBS 123565</strain>
    </source>
</reference>
<organism evidence="13 14">
    <name type="scientific">Trichocladium antarcticum</name>
    <dbReference type="NCBI Taxonomy" id="1450529"/>
    <lineage>
        <taxon>Eukaryota</taxon>
        <taxon>Fungi</taxon>
        <taxon>Dikarya</taxon>
        <taxon>Ascomycota</taxon>
        <taxon>Pezizomycotina</taxon>
        <taxon>Sordariomycetes</taxon>
        <taxon>Sordariomycetidae</taxon>
        <taxon>Sordariales</taxon>
        <taxon>Chaetomiaceae</taxon>
        <taxon>Trichocladium</taxon>
    </lineage>
</organism>
<keyword evidence="4 8" id="KW-0547">Nucleotide-binding</keyword>
<evidence type="ECO:0000256" key="1">
    <source>
        <dbReference type="ARBA" id="ARBA00005575"/>
    </source>
</evidence>
<evidence type="ECO:0000256" key="2">
    <source>
        <dbReference type="ARBA" id="ARBA00022527"/>
    </source>
</evidence>
<dbReference type="InterPro" id="IPR000719">
    <property type="entry name" value="Prot_kinase_dom"/>
</dbReference>
<proteinExistence type="inferred from homology"/>
<evidence type="ECO:0000259" key="11">
    <source>
        <dbReference type="PROSITE" id="PS50006"/>
    </source>
</evidence>
<dbReference type="EMBL" id="MU853401">
    <property type="protein sequence ID" value="KAK4138323.1"/>
    <property type="molecule type" value="Genomic_DNA"/>
</dbReference>
<keyword evidence="5 13" id="KW-0418">Kinase</keyword>
<evidence type="ECO:0000256" key="7">
    <source>
        <dbReference type="PIRSR" id="PIRSR630616-1"/>
    </source>
</evidence>
<dbReference type="SMART" id="SM00240">
    <property type="entry name" value="FHA"/>
    <property type="match status" value="1"/>
</dbReference>
<dbReference type="SUPFAM" id="SSF49879">
    <property type="entry name" value="SMAD/FHA domain"/>
    <property type="match status" value="1"/>
</dbReference>
<dbReference type="InterPro" id="IPR011009">
    <property type="entry name" value="Kinase-like_dom_sf"/>
</dbReference>
<dbReference type="GO" id="GO:0005524">
    <property type="term" value="F:ATP binding"/>
    <property type="evidence" value="ECO:0007669"/>
    <property type="project" value="UniProtKB-UniRule"/>
</dbReference>
<dbReference type="Gene3D" id="2.60.200.20">
    <property type="match status" value="1"/>
</dbReference>
<evidence type="ECO:0000256" key="10">
    <source>
        <dbReference type="PROSITE-ProRule" id="PRU10141"/>
    </source>
</evidence>
<keyword evidence="2" id="KW-0723">Serine/threonine-protein kinase</keyword>
<evidence type="ECO:0000256" key="3">
    <source>
        <dbReference type="ARBA" id="ARBA00022679"/>
    </source>
</evidence>
<dbReference type="PROSITE" id="PS00108">
    <property type="entry name" value="PROTEIN_KINASE_ST"/>
    <property type="match status" value="1"/>
</dbReference>